<organism evidence="2 3">
    <name type="scientific">Anopheles farauti</name>
    <dbReference type="NCBI Taxonomy" id="69004"/>
    <lineage>
        <taxon>Eukaryota</taxon>
        <taxon>Metazoa</taxon>
        <taxon>Ecdysozoa</taxon>
        <taxon>Arthropoda</taxon>
        <taxon>Hexapoda</taxon>
        <taxon>Insecta</taxon>
        <taxon>Pterygota</taxon>
        <taxon>Neoptera</taxon>
        <taxon>Endopterygota</taxon>
        <taxon>Diptera</taxon>
        <taxon>Nematocera</taxon>
        <taxon>Culicoidea</taxon>
        <taxon>Culicidae</taxon>
        <taxon>Anophelinae</taxon>
        <taxon>Anopheles</taxon>
    </lineage>
</organism>
<reference evidence="2" key="2">
    <citation type="submission" date="2020-05" db="UniProtKB">
        <authorList>
            <consortium name="EnsemblMetazoa"/>
        </authorList>
    </citation>
    <scope>IDENTIFICATION</scope>
    <source>
        <strain evidence="2">FAR1</strain>
    </source>
</reference>
<sequence length="1206" mass="135529">MDNTFQTDRPTTSQGSADAASPRIGWCWVAPRSFAKTYGKVEDEAVRRSGKWDLILVKYGRPSIRAYQNRAMTFRNTAGACVFWCLVGLIVAQQPVRLPVRADDDDSLGEFMELGWNEHGSISPEELCRSLCGECQCRGQLVSENLCQCSCEFAPANGEGEQNCTAKVQRLCNQMDVQCDFNGPDDAGVVRSPRGCHSMSCYEKHHGHDDGGYHHGDGYEGYEEGYGHGPKELICCKDKKHKEKKHKHKKHKKHHHKHMKFHVVIKGKIPEHSCHGGGDEEGEHYDGGYDEHEGYRSAVPQGHQKNVEHKPMDVSVWTNRQKTAKKHPFRRPIHQHQQHPRPPSPYAGPPAYPAPYPESRGKSAEPPMPEVMPESHDTHPLPPPPPSPPEETPQVPAPPSLPVEPKSSPVTPLPERPLTPPPNLYDGAPVGPKKSPQQEPPKPHSFPPPPPPPSMITVDPPPKRKESSRAYSEPSCEFDSYDFNFYHPAPAYHKPPPTYHPPPPPTYHPPPPPTYHPPPPPTYHPPSPPTYHPPPPPPTYHAPPPSYHKPAPAYHHPPAPSYRSSSSSQYKPPPPPPAHVSDFSSSYPEPPYHASHYHPHHDQYESPKHYSAYEKPLDYSSYDDSYDGNDYEGDNDAHQHGVHAFSDHDDDDWPEYPPRHPADILTYNQIVSRQIIEADTVQRYTDRPFQPTPRPLRDEFEPPTAEVGPVLFDFFGPPDKNYEMYDVPTPPPDAFIPPEPPAPAPVQFPEPENGPVTFSPNSEEALYPQPTPPPHYLLMKDAGGFSSFGFEHDSPSGFGRYDHERQHRSLIVEPNPLILSVGEWHLLLRVPNERRVVHPKEGTDFVVAQETGLVGELPGQAAARSRRPNVELRLVDERERTAVRWHADQQLLLRCTLLYPLARTVVNGQLLLVVGGRIKREQWRVVSDLTFPLAVEIVRHDVDEVEIFGDLRHIVTGGDRFERGGNGGRQQETWLSGRFRFTLERNAQLTQQIDVRLTIVGTSWILPIDVEPIELILAQELDRFVHELVHAEHVRRELLERGGTERPATDGEQDLQVGVLFAQRDHLIVHIRIVFVRLRQLVVLERGKGVDDVRAEGGIDVLRFELAGTRALHRPARQVQPNTDPTFSTIVAATEDQSTSFASLPRLTPRSSSRIAPISGYFTFPPHTVPEKSSISTVHTIAPPNPFVLIQLILLRIARSSSNPTH</sequence>
<feature type="compositionally biased region" description="Basic residues" evidence="1">
    <location>
        <begin position="322"/>
        <end position="339"/>
    </location>
</feature>
<evidence type="ECO:0000313" key="3">
    <source>
        <dbReference type="Proteomes" id="UP000075886"/>
    </source>
</evidence>
<dbReference type="EnsemblMetazoa" id="AFAF004216-RA">
    <property type="protein sequence ID" value="AFAF004216-PA"/>
    <property type="gene ID" value="AFAF004216"/>
</dbReference>
<name>A0A182Q6U0_9DIPT</name>
<feature type="region of interest" description="Disordered" evidence="1">
    <location>
        <begin position="686"/>
        <end position="709"/>
    </location>
</feature>
<feature type="compositionally biased region" description="Pro residues" evidence="1">
    <location>
        <begin position="493"/>
        <end position="547"/>
    </location>
</feature>
<feature type="compositionally biased region" description="Acidic residues" evidence="1">
    <location>
        <begin position="624"/>
        <end position="634"/>
    </location>
</feature>
<feature type="compositionally biased region" description="Pro residues" evidence="1">
    <location>
        <begin position="438"/>
        <end position="454"/>
    </location>
</feature>
<feature type="compositionally biased region" description="Low complexity" evidence="1">
    <location>
        <begin position="561"/>
        <end position="570"/>
    </location>
</feature>
<proteinExistence type="predicted"/>
<keyword evidence="3" id="KW-1185">Reference proteome</keyword>
<dbReference type="PRINTS" id="PR01217">
    <property type="entry name" value="PRICHEXTENSN"/>
</dbReference>
<feature type="compositionally biased region" description="Pro residues" evidence="1">
    <location>
        <begin position="411"/>
        <end position="423"/>
    </location>
</feature>
<dbReference type="AlphaFoldDB" id="A0A182Q6U0"/>
<evidence type="ECO:0000256" key="1">
    <source>
        <dbReference type="SAM" id="MobiDB-lite"/>
    </source>
</evidence>
<dbReference type="EMBL" id="AXCN02000560">
    <property type="status" value="NOT_ANNOTATED_CDS"/>
    <property type="molecule type" value="Genomic_DNA"/>
</dbReference>
<feature type="compositionally biased region" description="Pro residues" evidence="1">
    <location>
        <begin position="380"/>
        <end position="402"/>
    </location>
</feature>
<dbReference type="Proteomes" id="UP000075886">
    <property type="component" value="Unassembled WGS sequence"/>
</dbReference>
<dbReference type="VEuPathDB" id="VectorBase:AFAF004216"/>
<feature type="region of interest" description="Disordered" evidence="1">
    <location>
        <begin position="618"/>
        <end position="646"/>
    </location>
</feature>
<reference evidence="3" key="1">
    <citation type="submission" date="2014-01" db="EMBL/GenBank/DDBJ databases">
        <title>The Genome Sequence of Anopheles farauti FAR1 (V2).</title>
        <authorList>
            <consortium name="The Broad Institute Genomics Platform"/>
            <person name="Neafsey D.E."/>
            <person name="Besansky N."/>
            <person name="Howell P."/>
            <person name="Walton C."/>
            <person name="Young S.K."/>
            <person name="Zeng Q."/>
            <person name="Gargeya S."/>
            <person name="Fitzgerald M."/>
            <person name="Haas B."/>
            <person name="Abouelleil A."/>
            <person name="Allen A.W."/>
            <person name="Alvarado L."/>
            <person name="Arachchi H.M."/>
            <person name="Berlin A.M."/>
            <person name="Chapman S.B."/>
            <person name="Gainer-Dewar J."/>
            <person name="Goldberg J."/>
            <person name="Griggs A."/>
            <person name="Gujja S."/>
            <person name="Hansen M."/>
            <person name="Howarth C."/>
            <person name="Imamovic A."/>
            <person name="Ireland A."/>
            <person name="Larimer J."/>
            <person name="McCowan C."/>
            <person name="Murphy C."/>
            <person name="Pearson M."/>
            <person name="Poon T.W."/>
            <person name="Priest M."/>
            <person name="Roberts A."/>
            <person name="Saif S."/>
            <person name="Shea T."/>
            <person name="Sisk P."/>
            <person name="Sykes S."/>
            <person name="Wortman J."/>
            <person name="Nusbaum C."/>
            <person name="Birren B."/>
        </authorList>
    </citation>
    <scope>NUCLEOTIDE SEQUENCE [LARGE SCALE GENOMIC DNA]</scope>
    <source>
        <strain evidence="3">FAR1</strain>
    </source>
</reference>
<protein>
    <submittedName>
        <fullName evidence="2">Uncharacterized protein</fullName>
    </submittedName>
</protein>
<feature type="region of interest" description="Disordered" evidence="1">
    <location>
        <begin position="322"/>
        <end position="606"/>
    </location>
</feature>
<dbReference type="STRING" id="69004.A0A182Q6U0"/>
<evidence type="ECO:0000313" key="2">
    <source>
        <dbReference type="EnsemblMetazoa" id="AFAF004216-PA"/>
    </source>
</evidence>
<feature type="compositionally biased region" description="Pro residues" evidence="1">
    <location>
        <begin position="340"/>
        <end position="356"/>
    </location>
</feature>
<accession>A0A182Q6U0</accession>